<organism evidence="4 5">
    <name type="scientific">Colletotrichum spinosum</name>
    <dbReference type="NCBI Taxonomy" id="1347390"/>
    <lineage>
        <taxon>Eukaryota</taxon>
        <taxon>Fungi</taxon>
        <taxon>Dikarya</taxon>
        <taxon>Ascomycota</taxon>
        <taxon>Pezizomycotina</taxon>
        <taxon>Sordariomycetes</taxon>
        <taxon>Hypocreomycetidae</taxon>
        <taxon>Glomerellales</taxon>
        <taxon>Glomerellaceae</taxon>
        <taxon>Colletotrichum</taxon>
        <taxon>Colletotrichum orbiculare species complex</taxon>
    </lineage>
</organism>
<dbReference type="AlphaFoldDB" id="A0A4R8QDM3"/>
<comment type="pathway">
    <text evidence="1">Mycotoxin biosynthesis.</text>
</comment>
<dbReference type="PANTHER" id="PTHR33365">
    <property type="entry name" value="YALI0B05434P"/>
    <property type="match status" value="1"/>
</dbReference>
<keyword evidence="3" id="KW-0732">Signal</keyword>
<dbReference type="Proteomes" id="UP000295083">
    <property type="component" value="Unassembled WGS sequence"/>
</dbReference>
<comment type="caution">
    <text evidence="4">The sequence shown here is derived from an EMBL/GenBank/DDBJ whole genome shotgun (WGS) entry which is preliminary data.</text>
</comment>
<dbReference type="EMBL" id="QAPG01000065">
    <property type="protein sequence ID" value="TDZ33425.1"/>
    <property type="molecule type" value="Genomic_DNA"/>
</dbReference>
<evidence type="ECO:0000256" key="2">
    <source>
        <dbReference type="ARBA" id="ARBA00035112"/>
    </source>
</evidence>
<dbReference type="InterPro" id="IPR021765">
    <property type="entry name" value="UstYa-like"/>
</dbReference>
<feature type="chain" id="PRO_5020684385" evidence="3">
    <location>
        <begin position="18"/>
        <end position="474"/>
    </location>
</feature>
<accession>A0A4R8QDM3</accession>
<evidence type="ECO:0000313" key="5">
    <source>
        <dbReference type="Proteomes" id="UP000295083"/>
    </source>
</evidence>
<protein>
    <submittedName>
        <fullName evidence="4">Cyclochlorotine biosynthesis protein O</fullName>
    </submittedName>
</protein>
<feature type="signal peptide" evidence="3">
    <location>
        <begin position="1"/>
        <end position="17"/>
    </location>
</feature>
<keyword evidence="5" id="KW-1185">Reference proteome</keyword>
<proteinExistence type="inferred from homology"/>
<evidence type="ECO:0000313" key="4">
    <source>
        <dbReference type="EMBL" id="TDZ33425.1"/>
    </source>
</evidence>
<name>A0A4R8QDM3_9PEZI</name>
<dbReference type="GO" id="GO:0043386">
    <property type="term" value="P:mycotoxin biosynthetic process"/>
    <property type="evidence" value="ECO:0007669"/>
    <property type="project" value="InterPro"/>
</dbReference>
<sequence length="474" mass="54542">MIYIGSIIAIVIIFASAEDSHVSPQCGSLTYTPAQEAVLLEKAKFHAGLNDTTRYRGDPRPEVEEAWDDLLSAINIRVDDTWLTKMGRDASTAVKINDGKGGYAGMLDIFHHLHCLRMIRIGYTLDLYPEYQPMLSSQRGELIPMHIDHCIDELRQAVMCRADVTVLTSDWIDWHPKPWLNFNVEHECLNWDNIFRWSKEHWYDIKEAKLVHPQYVDKMGYDRVPSQQMPLYDEAGMAADDADLEETTCMARNKECVTGSSRENNRLRRGSSWRPYLRLLGIVAVGILAGIGTIDTLGRISQAVQQHKEAYNEVQTVHDCFRACGYTAAEAIARGCQFEEADMRWEHPRCIDAELAAEYRRMGPEPDGSWVYEVDDETATEGVPINELRRRPVNATELSMYVRPGKVVYASMRHHLTHCIFRWRKQFRAPFVGTRWPSQPGWEENHIKHCMDVILNKRDIALERFITRVVFESP</sequence>
<dbReference type="PANTHER" id="PTHR33365:SF4">
    <property type="entry name" value="CYCLOCHLOROTINE BIOSYNTHESIS PROTEIN O"/>
    <property type="match status" value="1"/>
</dbReference>
<evidence type="ECO:0000256" key="3">
    <source>
        <dbReference type="SAM" id="SignalP"/>
    </source>
</evidence>
<reference evidence="4 5" key="1">
    <citation type="submission" date="2018-11" db="EMBL/GenBank/DDBJ databases">
        <title>Genome sequence and assembly of Colletotrichum spinosum.</title>
        <authorList>
            <person name="Gan P."/>
            <person name="Shirasu K."/>
        </authorList>
    </citation>
    <scope>NUCLEOTIDE SEQUENCE [LARGE SCALE GENOMIC DNA]</scope>
    <source>
        <strain evidence="4 5">CBS 515.97</strain>
    </source>
</reference>
<evidence type="ECO:0000256" key="1">
    <source>
        <dbReference type="ARBA" id="ARBA00004685"/>
    </source>
</evidence>
<gene>
    <name evidence="4" type="primary">cctO-9</name>
    <name evidence="4" type="ORF">C8035_v011856</name>
</gene>
<comment type="similarity">
    <text evidence="2">Belongs to the ustYa family.</text>
</comment>
<dbReference type="Pfam" id="PF11807">
    <property type="entry name" value="UstYa"/>
    <property type="match status" value="1"/>
</dbReference>